<reference evidence="1" key="1">
    <citation type="submission" date="2020-11" db="EMBL/GenBank/DDBJ databases">
        <authorList>
            <person name="Tran Van P."/>
        </authorList>
    </citation>
    <scope>NUCLEOTIDE SEQUENCE</scope>
</reference>
<organism evidence="1">
    <name type="scientific">Cyprideis torosa</name>
    <dbReference type="NCBI Taxonomy" id="163714"/>
    <lineage>
        <taxon>Eukaryota</taxon>
        <taxon>Metazoa</taxon>
        <taxon>Ecdysozoa</taxon>
        <taxon>Arthropoda</taxon>
        <taxon>Crustacea</taxon>
        <taxon>Oligostraca</taxon>
        <taxon>Ostracoda</taxon>
        <taxon>Podocopa</taxon>
        <taxon>Podocopida</taxon>
        <taxon>Cytherocopina</taxon>
        <taxon>Cytheroidea</taxon>
        <taxon>Cytherideidae</taxon>
        <taxon>Cyprideis</taxon>
    </lineage>
</organism>
<sequence>MKLPTTIFAILYLVTMVSSVRENSWAKDSTSSLYVEDEASFQDDINEIDNTALLGQRREAPPSEGQGKRFKRSPKIFKKLKKLFAKKFVAGLAVGASSNRKTQPSSCKIIVYRTMNSPSAHSARPYRHGRGYGYNNARFHRG</sequence>
<protein>
    <submittedName>
        <fullName evidence="1">Uncharacterized protein</fullName>
    </submittedName>
</protein>
<gene>
    <name evidence="1" type="ORF">CTOB1V02_LOCUS1710</name>
</gene>
<name>A0A7R8ZKS6_9CRUS</name>
<accession>A0A7R8ZKS6</accession>
<proteinExistence type="predicted"/>
<dbReference type="AlphaFoldDB" id="A0A7R8ZKS6"/>
<evidence type="ECO:0000313" key="1">
    <source>
        <dbReference type="EMBL" id="CAD7223730.1"/>
    </source>
</evidence>
<dbReference type="EMBL" id="OB660246">
    <property type="protein sequence ID" value="CAD7223730.1"/>
    <property type="molecule type" value="Genomic_DNA"/>
</dbReference>